<dbReference type="AlphaFoldDB" id="A0AAV5NV20"/>
<gene>
    <name evidence="2" type="ORF">GCM10007932_34240</name>
</gene>
<protein>
    <submittedName>
        <fullName evidence="2">Uncharacterized protein</fullName>
    </submittedName>
</protein>
<accession>A0AAV5NV20</accession>
<keyword evidence="3" id="KW-1185">Reference proteome</keyword>
<feature type="chain" id="PRO_5043686106" evidence="1">
    <location>
        <begin position="21"/>
        <end position="111"/>
    </location>
</feature>
<organism evidence="2 3">
    <name type="scientific">Vibrio penaeicida</name>
    <dbReference type="NCBI Taxonomy" id="104609"/>
    <lineage>
        <taxon>Bacteria</taxon>
        <taxon>Pseudomonadati</taxon>
        <taxon>Pseudomonadota</taxon>
        <taxon>Gammaproteobacteria</taxon>
        <taxon>Vibrionales</taxon>
        <taxon>Vibrionaceae</taxon>
        <taxon>Vibrio</taxon>
    </lineage>
</organism>
<evidence type="ECO:0000256" key="1">
    <source>
        <dbReference type="SAM" id="SignalP"/>
    </source>
</evidence>
<name>A0AAV5NV20_9VIBR</name>
<comment type="caution">
    <text evidence="2">The sequence shown here is derived from an EMBL/GenBank/DDBJ whole genome shotgun (WGS) entry which is preliminary data.</text>
</comment>
<dbReference type="RefSeq" id="WP_126607678.1">
    <property type="nucleotide sequence ID" value="NZ_AP025145.1"/>
</dbReference>
<proteinExistence type="predicted"/>
<dbReference type="EMBL" id="BSNX01000048">
    <property type="protein sequence ID" value="GLQ74063.1"/>
    <property type="molecule type" value="Genomic_DNA"/>
</dbReference>
<dbReference type="Proteomes" id="UP001156690">
    <property type="component" value="Unassembled WGS sequence"/>
</dbReference>
<keyword evidence="1" id="KW-0732">Signal</keyword>
<evidence type="ECO:0000313" key="2">
    <source>
        <dbReference type="EMBL" id="GLQ74063.1"/>
    </source>
</evidence>
<evidence type="ECO:0000313" key="3">
    <source>
        <dbReference type="Proteomes" id="UP001156690"/>
    </source>
</evidence>
<sequence length="111" mass="11987">MHLKKLSLLFIAILPGIVFAADDTISINRIFFQQDGAMAIEATTNIITNASSARDCADGASWAKRWAGFGPNASDRLVSALLSAHAQNKSVTIRTDGCYGSWHKITSVYVN</sequence>
<reference evidence="3" key="1">
    <citation type="journal article" date="2019" name="Int. J. Syst. Evol. Microbiol.">
        <title>The Global Catalogue of Microorganisms (GCM) 10K type strain sequencing project: providing services to taxonomists for standard genome sequencing and annotation.</title>
        <authorList>
            <consortium name="The Broad Institute Genomics Platform"/>
            <consortium name="The Broad Institute Genome Sequencing Center for Infectious Disease"/>
            <person name="Wu L."/>
            <person name="Ma J."/>
        </authorList>
    </citation>
    <scope>NUCLEOTIDE SEQUENCE [LARGE SCALE GENOMIC DNA]</scope>
    <source>
        <strain evidence="3">NBRC 15640</strain>
    </source>
</reference>
<feature type="signal peptide" evidence="1">
    <location>
        <begin position="1"/>
        <end position="20"/>
    </location>
</feature>